<evidence type="ECO:0000256" key="1">
    <source>
        <dbReference type="ARBA" id="ARBA00004191"/>
    </source>
</evidence>
<dbReference type="InterPro" id="IPR050259">
    <property type="entry name" value="SDR"/>
</dbReference>
<accession>I7FF72</accession>
<sequence length="272" mass="28170">MRRDFRDGGCGERELRSGDMTSLAGRVALVTGAAQGMGAAHARRLASAGATVAVNDIRAGDALHALAQEIGGLTAPGDVSDPAVCRQIADDVAAATGRLDILVANHAYMTMAPLLDHDEGDWWRVVDTNLGGTFHLVQAVLPHMRRLGAGRIVVIASEWGVIGWPEATAYAAAKSGLISLVKSLGRELAPEHIIVNAVAPGVTDTPQLQVDADAAGVDLATIHAQYAEAIPMGRIGSADEIAATVEFLADFELEAVVGQVISSNGGSTRARA</sequence>
<dbReference type="PANTHER" id="PTHR42879">
    <property type="entry name" value="3-OXOACYL-(ACYL-CARRIER-PROTEIN) REDUCTASE"/>
    <property type="match status" value="1"/>
</dbReference>
<dbReference type="PATRIC" id="fig|246196.56.peg.1068"/>
<dbReference type="EMBL" id="CP001663">
    <property type="protein sequence ID" value="AFP37518.1"/>
    <property type="molecule type" value="Genomic_DNA"/>
</dbReference>
<keyword evidence="4 7" id="KW-0560">Oxidoreductase</keyword>
<evidence type="ECO:0000256" key="6">
    <source>
        <dbReference type="ARBA" id="ARBA00047400"/>
    </source>
</evidence>
<gene>
    <name evidence="7" type="ordered locus">MSMEI_1038</name>
</gene>
<dbReference type="GO" id="GO:0032787">
    <property type="term" value="P:monocarboxylic acid metabolic process"/>
    <property type="evidence" value="ECO:0007669"/>
    <property type="project" value="UniProtKB-ARBA"/>
</dbReference>
<evidence type="ECO:0000256" key="3">
    <source>
        <dbReference type="ARBA" id="ARBA00022512"/>
    </source>
</evidence>
<comment type="catalytic activity">
    <reaction evidence="6">
        <text>a (3R)-hydroxyacyl-[ACP] + NADP(+) = a 3-oxoacyl-[ACP] + NADPH + H(+)</text>
        <dbReference type="Rhea" id="RHEA:17397"/>
        <dbReference type="Rhea" id="RHEA-COMP:9916"/>
        <dbReference type="Rhea" id="RHEA-COMP:9945"/>
        <dbReference type="ChEBI" id="CHEBI:15378"/>
        <dbReference type="ChEBI" id="CHEBI:57783"/>
        <dbReference type="ChEBI" id="CHEBI:58349"/>
        <dbReference type="ChEBI" id="CHEBI:78776"/>
        <dbReference type="ChEBI" id="CHEBI:78827"/>
        <dbReference type="EC" id="1.1.1.100"/>
    </reaction>
    <physiologicalReaction direction="right-to-left" evidence="6">
        <dbReference type="Rhea" id="RHEA:17399"/>
    </physiologicalReaction>
</comment>
<dbReference type="PANTHER" id="PTHR42879:SF2">
    <property type="entry name" value="3-OXOACYL-[ACYL-CARRIER-PROTEIN] REDUCTASE FABG"/>
    <property type="match status" value="1"/>
</dbReference>
<dbReference type="KEGG" id="msg:MSMEI_1038"/>
<evidence type="ECO:0000313" key="8">
    <source>
        <dbReference type="Proteomes" id="UP000006158"/>
    </source>
</evidence>
<keyword evidence="3" id="KW-0964">Secreted</keyword>
<dbReference type="AlphaFoldDB" id="I7FF72"/>
<dbReference type="InterPro" id="IPR020904">
    <property type="entry name" value="Sc_DH/Rdtase_CS"/>
</dbReference>
<dbReference type="InterPro" id="IPR036291">
    <property type="entry name" value="NAD(P)-bd_dom_sf"/>
</dbReference>
<evidence type="ECO:0000256" key="2">
    <source>
        <dbReference type="ARBA" id="ARBA00006484"/>
    </source>
</evidence>
<protein>
    <recommendedName>
        <fullName evidence="5">3-oxoacyl-[acyl-carrier-protein] reductase MabA</fullName>
    </recommendedName>
</protein>
<dbReference type="Gene3D" id="3.40.50.720">
    <property type="entry name" value="NAD(P)-binding Rossmann-like Domain"/>
    <property type="match status" value="1"/>
</dbReference>
<keyword evidence="3" id="KW-0134">Cell wall</keyword>
<comment type="subcellular location">
    <subcellularLocation>
        <location evidence="1">Secreted</location>
        <location evidence="1">Cell wall</location>
    </subcellularLocation>
</comment>
<dbReference type="SUPFAM" id="SSF51735">
    <property type="entry name" value="NAD(P)-binding Rossmann-fold domains"/>
    <property type="match status" value="1"/>
</dbReference>
<dbReference type="GO" id="GO:0004316">
    <property type="term" value="F:3-oxoacyl-[acyl-carrier-protein] reductase (NADPH) activity"/>
    <property type="evidence" value="ECO:0007669"/>
    <property type="project" value="UniProtKB-EC"/>
</dbReference>
<evidence type="ECO:0000256" key="4">
    <source>
        <dbReference type="ARBA" id="ARBA00023002"/>
    </source>
</evidence>
<dbReference type="Proteomes" id="UP000006158">
    <property type="component" value="Chromosome"/>
</dbReference>
<dbReference type="PROSITE" id="PS00061">
    <property type="entry name" value="ADH_SHORT"/>
    <property type="match status" value="1"/>
</dbReference>
<dbReference type="FunFam" id="3.40.50.720:FF:000084">
    <property type="entry name" value="Short-chain dehydrogenase reductase"/>
    <property type="match status" value="1"/>
</dbReference>
<reference evidence="7 8" key="1">
    <citation type="journal article" date="2007" name="Genome Biol.">
        <title>Interrupted coding sequences in Mycobacterium smegmatis: authentic mutations or sequencing errors?</title>
        <authorList>
            <person name="Deshayes C."/>
            <person name="Perrodou E."/>
            <person name="Gallien S."/>
            <person name="Euphrasie D."/>
            <person name="Schaeffer C."/>
            <person name="Van-Dorsselaer A."/>
            <person name="Poch O."/>
            <person name="Lecompte O."/>
            <person name="Reyrat J.M."/>
        </authorList>
    </citation>
    <scope>NUCLEOTIDE SEQUENCE [LARGE SCALE GENOMIC DNA]</scope>
    <source>
        <strain evidence="8">ATCC 700084 / mc(2)155</strain>
    </source>
</reference>
<evidence type="ECO:0000313" key="7">
    <source>
        <dbReference type="EMBL" id="AFP37518.1"/>
    </source>
</evidence>
<dbReference type="InterPro" id="IPR002347">
    <property type="entry name" value="SDR_fam"/>
</dbReference>
<evidence type="ECO:0000256" key="5">
    <source>
        <dbReference type="ARBA" id="ARBA00040781"/>
    </source>
</evidence>
<dbReference type="CDD" id="cd05233">
    <property type="entry name" value="SDR_c"/>
    <property type="match status" value="1"/>
</dbReference>
<dbReference type="Pfam" id="PF13561">
    <property type="entry name" value="adh_short_C2"/>
    <property type="match status" value="1"/>
</dbReference>
<reference evidence="7 8" key="2">
    <citation type="journal article" date="2009" name="Genome Res.">
        <title>Ortho-proteogenomics: multiple proteomes investigation through orthology and a new MS-based protocol.</title>
        <authorList>
            <person name="Gallien S."/>
            <person name="Perrodou E."/>
            <person name="Carapito C."/>
            <person name="Deshayes C."/>
            <person name="Reyrat J.M."/>
            <person name="Van Dorsselaer A."/>
            <person name="Poch O."/>
            <person name="Schaeffer C."/>
            <person name="Lecompte O."/>
        </authorList>
    </citation>
    <scope>NUCLEOTIDE SEQUENCE [LARGE SCALE GENOMIC DNA]</scope>
    <source>
        <strain evidence="8">ATCC 700084 / mc(2)155</strain>
    </source>
</reference>
<comment type="similarity">
    <text evidence="2">Belongs to the short-chain dehydrogenases/reductases (SDR) family.</text>
</comment>
<dbReference type="PRINTS" id="PR00080">
    <property type="entry name" value="SDRFAMILY"/>
</dbReference>
<proteinExistence type="inferred from homology"/>
<name>I7FF72_MYCS2</name>
<organism evidence="7 8">
    <name type="scientific">Mycolicibacterium smegmatis (strain ATCC 700084 / mc(2)155)</name>
    <name type="common">Mycobacterium smegmatis</name>
    <dbReference type="NCBI Taxonomy" id="246196"/>
    <lineage>
        <taxon>Bacteria</taxon>
        <taxon>Bacillati</taxon>
        <taxon>Actinomycetota</taxon>
        <taxon>Actinomycetes</taxon>
        <taxon>Mycobacteriales</taxon>
        <taxon>Mycobacteriaceae</taxon>
        <taxon>Mycolicibacterium</taxon>
    </lineage>
</organism>
<dbReference type="PRINTS" id="PR00081">
    <property type="entry name" value="GDHRDH"/>
</dbReference>